<keyword evidence="3" id="KW-0274">FAD</keyword>
<reference evidence="6 7" key="1">
    <citation type="submission" date="2020-04" db="EMBL/GenBank/DDBJ databases">
        <title>MicrobeNet Type strains.</title>
        <authorList>
            <person name="Nicholson A.C."/>
        </authorList>
    </citation>
    <scope>NUCLEOTIDE SEQUENCE [LARGE SCALE GENOMIC DNA]</scope>
    <source>
        <strain evidence="6 7">ATCC BAA-14</strain>
    </source>
</reference>
<dbReference type="Proteomes" id="UP000563898">
    <property type="component" value="Unassembled WGS sequence"/>
</dbReference>
<dbReference type="Gene3D" id="3.50.50.60">
    <property type="entry name" value="FAD/NAD(P)-binding domain"/>
    <property type="match status" value="1"/>
</dbReference>
<dbReference type="InterPro" id="IPR045170">
    <property type="entry name" value="MTOX"/>
</dbReference>
<dbReference type="Gene3D" id="3.30.9.10">
    <property type="entry name" value="D-Amino Acid Oxidase, subunit A, domain 2"/>
    <property type="match status" value="1"/>
</dbReference>
<dbReference type="GO" id="GO:0050660">
    <property type="term" value="F:flavin adenine dinucleotide binding"/>
    <property type="evidence" value="ECO:0007669"/>
    <property type="project" value="InterPro"/>
</dbReference>
<sequence>MTTTSDVAVIGAGIVGLSAAHALRSRGYSVTVFESGTPGSGQSAGVSRIFRHAHDDPRMVALAVRARRQWRDWEDTFGVRLVSDDGALALGPTAVRRLALLEDHADIGARLVDRDELASLLPILGAYNGGAVFDPNGGSIDTRTAIARLADEAREATTGAGLIAEQAITVRDRPAGVEIRTPTTVSTHGAVVVAAGRGTAALARAFSVAIPVELGAHVRVSFALREVPDRLPTLQDGSGAFGVSGVYAAAYPDRSAFGLGLSDSVVAHDDGAIDDADALARSADNAIAYASRALPGLVHEPIGIVHCWVTRLPWGDDGVAIWKSGNAYVIAGHNLFKHAPVLGEALAESVVAGTVAEPFRPEDRLGAAD</sequence>
<evidence type="ECO:0000313" key="6">
    <source>
        <dbReference type="EMBL" id="NKY02954.1"/>
    </source>
</evidence>
<evidence type="ECO:0000313" key="7">
    <source>
        <dbReference type="Proteomes" id="UP000563898"/>
    </source>
</evidence>
<comment type="caution">
    <text evidence="6">The sequence shown here is derived from an EMBL/GenBank/DDBJ whole genome shotgun (WGS) entry which is preliminary data.</text>
</comment>
<dbReference type="InterPro" id="IPR006076">
    <property type="entry name" value="FAD-dep_OxRdtase"/>
</dbReference>
<proteinExistence type="predicted"/>
<organism evidence="6 7">
    <name type="scientific">Gordonia polyisoprenivorans</name>
    <dbReference type="NCBI Taxonomy" id="84595"/>
    <lineage>
        <taxon>Bacteria</taxon>
        <taxon>Bacillati</taxon>
        <taxon>Actinomycetota</taxon>
        <taxon>Actinomycetes</taxon>
        <taxon>Mycobacteriales</taxon>
        <taxon>Gordoniaceae</taxon>
        <taxon>Gordonia</taxon>
    </lineage>
</organism>
<evidence type="ECO:0000256" key="3">
    <source>
        <dbReference type="ARBA" id="ARBA00022827"/>
    </source>
</evidence>
<dbReference type="InterPro" id="IPR036188">
    <property type="entry name" value="FAD/NAD-bd_sf"/>
</dbReference>
<keyword evidence="4" id="KW-0560">Oxidoreductase</keyword>
<gene>
    <name evidence="6" type="ORF">HGA05_15395</name>
</gene>
<dbReference type="EMBL" id="JAAXPC010000008">
    <property type="protein sequence ID" value="NKY02954.1"/>
    <property type="molecule type" value="Genomic_DNA"/>
</dbReference>
<feature type="domain" description="FAD dependent oxidoreductase" evidence="5">
    <location>
        <begin position="6"/>
        <end position="348"/>
    </location>
</feature>
<dbReference type="RefSeq" id="WP_006371738.1">
    <property type="nucleotide sequence ID" value="NZ_CP116236.1"/>
</dbReference>
<accession>A0A846WMS9</accession>
<dbReference type="GO" id="GO:0008115">
    <property type="term" value="F:sarcosine oxidase activity"/>
    <property type="evidence" value="ECO:0007669"/>
    <property type="project" value="TreeGrafter"/>
</dbReference>
<dbReference type="OMA" id="IFRHAHD"/>
<dbReference type="AlphaFoldDB" id="A0A846WMS9"/>
<dbReference type="PANTHER" id="PTHR10961:SF7">
    <property type="entry name" value="FAD DEPENDENT OXIDOREDUCTASE DOMAIN-CONTAINING PROTEIN"/>
    <property type="match status" value="1"/>
</dbReference>
<dbReference type="Pfam" id="PF01266">
    <property type="entry name" value="DAO"/>
    <property type="match status" value="1"/>
</dbReference>
<evidence type="ECO:0000256" key="2">
    <source>
        <dbReference type="ARBA" id="ARBA00022630"/>
    </source>
</evidence>
<dbReference type="SUPFAM" id="SSF51905">
    <property type="entry name" value="FAD/NAD(P)-binding domain"/>
    <property type="match status" value="1"/>
</dbReference>
<keyword evidence="2" id="KW-0285">Flavoprotein</keyword>
<dbReference type="GeneID" id="90161790"/>
<evidence type="ECO:0000259" key="5">
    <source>
        <dbReference type="Pfam" id="PF01266"/>
    </source>
</evidence>
<evidence type="ECO:0000256" key="1">
    <source>
        <dbReference type="ARBA" id="ARBA00001974"/>
    </source>
</evidence>
<name>A0A846WMS9_9ACTN</name>
<protein>
    <submittedName>
        <fullName evidence="6">FAD-binding oxidoreductase</fullName>
    </submittedName>
</protein>
<dbReference type="PANTHER" id="PTHR10961">
    <property type="entry name" value="PEROXISOMAL SARCOSINE OXIDASE"/>
    <property type="match status" value="1"/>
</dbReference>
<evidence type="ECO:0000256" key="4">
    <source>
        <dbReference type="ARBA" id="ARBA00023002"/>
    </source>
</evidence>
<comment type="cofactor">
    <cofactor evidence="1">
        <name>FAD</name>
        <dbReference type="ChEBI" id="CHEBI:57692"/>
    </cofactor>
</comment>